<feature type="signal peptide" evidence="3">
    <location>
        <begin position="1"/>
        <end position="21"/>
    </location>
</feature>
<accession>A0A2S7IKL5</accession>
<proteinExistence type="predicted"/>
<dbReference type="InterPro" id="IPR001661">
    <property type="entry name" value="Glyco_hydro_37"/>
</dbReference>
<dbReference type="InterPro" id="IPR012341">
    <property type="entry name" value="6hp_glycosidase-like_sf"/>
</dbReference>
<dbReference type="InterPro" id="IPR018232">
    <property type="entry name" value="Glyco_hydro_37_CS"/>
</dbReference>
<dbReference type="EMBL" id="PTRA01000001">
    <property type="protein sequence ID" value="PQA58215.1"/>
    <property type="molecule type" value="Genomic_DNA"/>
</dbReference>
<keyword evidence="1" id="KW-0378">Hydrolase</keyword>
<feature type="chain" id="PRO_5015640631" evidence="3">
    <location>
        <begin position="22"/>
        <end position="540"/>
    </location>
</feature>
<protein>
    <submittedName>
        <fullName evidence="4">Trehalase</fullName>
    </submittedName>
</protein>
<dbReference type="Gene3D" id="1.50.10.10">
    <property type="match status" value="1"/>
</dbReference>
<dbReference type="AlphaFoldDB" id="A0A2S7IKL5"/>
<keyword evidence="3" id="KW-0732">Signal</keyword>
<gene>
    <name evidence="4" type="ORF">C5O19_00625</name>
</gene>
<dbReference type="PROSITE" id="PS00927">
    <property type="entry name" value="TREHALASE_1"/>
    <property type="match status" value="1"/>
</dbReference>
<dbReference type="RefSeq" id="WP_104709466.1">
    <property type="nucleotide sequence ID" value="NZ_PTRA01000001.1"/>
</dbReference>
<dbReference type="NCBIfam" id="NF009774">
    <property type="entry name" value="PRK13271.1"/>
    <property type="match status" value="1"/>
</dbReference>
<dbReference type="PANTHER" id="PTHR23403">
    <property type="entry name" value="TREHALASE"/>
    <property type="match status" value="1"/>
</dbReference>
<dbReference type="PANTHER" id="PTHR23403:SF1">
    <property type="entry name" value="TREHALASE"/>
    <property type="match status" value="1"/>
</dbReference>
<dbReference type="PROSITE" id="PS00928">
    <property type="entry name" value="TREHALASE_2"/>
    <property type="match status" value="1"/>
</dbReference>
<evidence type="ECO:0000313" key="4">
    <source>
        <dbReference type="EMBL" id="PQA58215.1"/>
    </source>
</evidence>
<dbReference type="Pfam" id="PF01204">
    <property type="entry name" value="Trehalase"/>
    <property type="match status" value="1"/>
</dbReference>
<evidence type="ECO:0000256" key="1">
    <source>
        <dbReference type="ARBA" id="ARBA00022801"/>
    </source>
</evidence>
<dbReference type="SUPFAM" id="SSF48208">
    <property type="entry name" value="Six-hairpin glycosidases"/>
    <property type="match status" value="1"/>
</dbReference>
<evidence type="ECO:0000256" key="2">
    <source>
        <dbReference type="ARBA" id="ARBA00023295"/>
    </source>
</evidence>
<evidence type="ECO:0000256" key="3">
    <source>
        <dbReference type="SAM" id="SignalP"/>
    </source>
</evidence>
<reference evidence="5" key="1">
    <citation type="submission" date="2018-02" db="EMBL/GenBank/DDBJ databases">
        <title>Genome sequencing of Solimonas sp. HR-BB.</title>
        <authorList>
            <person name="Lee Y."/>
            <person name="Jeon C.O."/>
        </authorList>
    </citation>
    <scope>NUCLEOTIDE SEQUENCE [LARGE SCALE GENOMIC DNA]</scope>
    <source>
        <strain evidence="5">HR-U</strain>
    </source>
</reference>
<name>A0A2S7IKL5_9BACT</name>
<keyword evidence="2" id="KW-0326">Glycosidase</keyword>
<dbReference type="OrthoDB" id="106887at2"/>
<dbReference type="PROSITE" id="PS51257">
    <property type="entry name" value="PROKAR_LIPOPROTEIN"/>
    <property type="match status" value="1"/>
</dbReference>
<dbReference type="GO" id="GO:0004555">
    <property type="term" value="F:alpha,alpha-trehalase activity"/>
    <property type="evidence" value="ECO:0007669"/>
    <property type="project" value="InterPro"/>
</dbReference>
<sequence>MPFILRSCVLSILAIPLLLLACTPAELQTPPSPDVEFGQLFVDVQMKELFPDSKTFADAEPLIPAKQILRAYEEQKDKEGFDLRAFVNEYFRFPDAPNNHFVSDTSLSPEAHINALWPILTRKPTGEVKGSLLALPRSYVVPGGRFGEIYYWDSYFTMLGLQEAGEDSLIEGMVSNFAHLIRYQGHVPNGNRSYYLSRSQPPYFSLMVRLLAETRNNDQIIAQYLPELLKEYYFWMGATNEDDMKKTGDLKPGEAYRRVVRLPGNYQLNRYYDDSDTPRPEAYKEDVAIAQHTGRKAEEVYRDIRAGAESGWDFTARWFRDGKTMGTIHTTDIIPVDLNCLLYELEMTLAEGYTLINDQAHSQSFKNLAEKRKKAIQQFCWNKEDGFYHDYDFKEAKQTPIASLAAVYPLFFNIATEDQARLVAKRLKDDFLKPGGLTTTLVQTGQQWDAPNGWAPLHWMAIQGLRNYKEMDLAQEIRDIWVEENVRVYKATGRMVEKYNVYDTSLLGGGGEYPLQDGFGWTNGVLLKLLAEEKKTEHKQ</sequence>
<dbReference type="GO" id="GO:0005993">
    <property type="term" value="P:trehalose catabolic process"/>
    <property type="evidence" value="ECO:0007669"/>
    <property type="project" value="TreeGrafter"/>
</dbReference>
<keyword evidence="5" id="KW-1185">Reference proteome</keyword>
<dbReference type="PRINTS" id="PR00744">
    <property type="entry name" value="GLHYDRLASE37"/>
</dbReference>
<evidence type="ECO:0000313" key="5">
    <source>
        <dbReference type="Proteomes" id="UP000239590"/>
    </source>
</evidence>
<organism evidence="4 5">
    <name type="scientific">Siphonobacter curvatus</name>
    <dbReference type="NCBI Taxonomy" id="2094562"/>
    <lineage>
        <taxon>Bacteria</taxon>
        <taxon>Pseudomonadati</taxon>
        <taxon>Bacteroidota</taxon>
        <taxon>Cytophagia</taxon>
        <taxon>Cytophagales</taxon>
        <taxon>Cytophagaceae</taxon>
        <taxon>Siphonobacter</taxon>
    </lineage>
</organism>
<dbReference type="NCBIfam" id="NF009773">
    <property type="entry name" value="PRK13270.1"/>
    <property type="match status" value="1"/>
</dbReference>
<dbReference type="InterPro" id="IPR008928">
    <property type="entry name" value="6-hairpin_glycosidase_sf"/>
</dbReference>
<comment type="caution">
    <text evidence="4">The sequence shown here is derived from an EMBL/GenBank/DDBJ whole genome shotgun (WGS) entry which is preliminary data.</text>
</comment>
<dbReference type="Proteomes" id="UP000239590">
    <property type="component" value="Unassembled WGS sequence"/>
</dbReference>